<dbReference type="EMBL" id="CP007202">
    <property type="protein sequence ID" value="AJR04847.1"/>
    <property type="molecule type" value="Genomic_DNA"/>
</dbReference>
<keyword evidence="3" id="KW-1185">Reference proteome</keyword>
<evidence type="ECO:0000313" key="3">
    <source>
        <dbReference type="Proteomes" id="UP000032229"/>
    </source>
</evidence>
<accession>A0A0C5WF57</accession>
<dbReference type="HOGENOM" id="CLU_1926159_0_0_10"/>
<dbReference type="NCBIfam" id="TIGR04131">
    <property type="entry name" value="Bac_Flav_CTERM"/>
    <property type="match status" value="1"/>
</dbReference>
<protein>
    <recommendedName>
        <fullName evidence="4">Gliding motility-associated C-terminal domain-containing protein</fullName>
    </recommendedName>
</protein>
<evidence type="ECO:0000256" key="1">
    <source>
        <dbReference type="SAM" id="MobiDB-lite"/>
    </source>
</evidence>
<dbReference type="InterPro" id="IPR026341">
    <property type="entry name" value="T9SS_type_B"/>
</dbReference>
<dbReference type="Pfam" id="PF13585">
    <property type="entry name" value="CHU_C"/>
    <property type="match status" value="1"/>
</dbReference>
<dbReference type="KEGG" id="sze:AW14_06905"/>
<organism evidence="2 3">
    <name type="scientific">Siansivirga zeaxanthinifaciens CC-SAMT-1</name>
    <dbReference type="NCBI Taxonomy" id="1454006"/>
    <lineage>
        <taxon>Bacteria</taxon>
        <taxon>Pseudomonadati</taxon>
        <taxon>Bacteroidota</taxon>
        <taxon>Flavobacteriia</taxon>
        <taxon>Flavobacteriales</taxon>
        <taxon>Flavobacteriaceae</taxon>
        <taxon>Siansivirga</taxon>
    </lineage>
</organism>
<feature type="compositionally biased region" description="Pro residues" evidence="1">
    <location>
        <begin position="19"/>
        <end position="35"/>
    </location>
</feature>
<evidence type="ECO:0008006" key="4">
    <source>
        <dbReference type="Google" id="ProtNLM"/>
    </source>
</evidence>
<reference evidence="2 3" key="1">
    <citation type="submission" date="2014-02" db="EMBL/GenBank/DDBJ databases">
        <authorList>
            <person name="Young C.-C."/>
            <person name="Hameed A."/>
            <person name="Huang H.-C."/>
            <person name="Shahina M."/>
        </authorList>
    </citation>
    <scope>NUCLEOTIDE SEQUENCE [LARGE SCALE GENOMIC DNA]</scope>
    <source>
        <strain evidence="2 3">CC-SAMT-1</strain>
    </source>
</reference>
<dbReference type="AlphaFoldDB" id="A0A0C5WF57"/>
<proteinExistence type="predicted"/>
<dbReference type="Proteomes" id="UP000032229">
    <property type="component" value="Chromosome"/>
</dbReference>
<dbReference type="PATRIC" id="fig|1454006.5.peg.1356"/>
<dbReference type="STRING" id="1454006.AW14_06905"/>
<evidence type="ECO:0000313" key="2">
    <source>
        <dbReference type="EMBL" id="AJR04847.1"/>
    </source>
</evidence>
<gene>
    <name evidence="2" type="ORF">AW14_06905</name>
</gene>
<dbReference type="RefSeq" id="WP_044638112.1">
    <property type="nucleotide sequence ID" value="NZ_CP007202.1"/>
</dbReference>
<feature type="region of interest" description="Disordered" evidence="1">
    <location>
        <begin position="1"/>
        <end position="43"/>
    </location>
</feature>
<sequence>MPHNIGMGTIIDDGLANPNPSPEPEPDPDPSPSPPDECLFINNEFSPNGDSANDFFVIDCIENYPDNVLEIYNRWGNIVYKAKGYKNNWDGTSNGRATLNGSDKLPVGTYYYLLDLGDGTKPKAGWLYLNR</sequence>
<name>A0A0C5WF57_9FLAO</name>